<name>A0A4C2A1S7_EUMVA</name>
<keyword evidence="2" id="KW-1185">Reference proteome</keyword>
<reference evidence="1 2" key="1">
    <citation type="journal article" date="2019" name="Commun. Biol.">
        <title>The bagworm genome reveals a unique fibroin gene that provides high tensile strength.</title>
        <authorList>
            <person name="Kono N."/>
            <person name="Nakamura H."/>
            <person name="Ohtoshi R."/>
            <person name="Tomita M."/>
            <person name="Numata K."/>
            <person name="Arakawa K."/>
        </authorList>
    </citation>
    <scope>NUCLEOTIDE SEQUENCE [LARGE SCALE GENOMIC DNA]</scope>
</reference>
<sequence length="276" mass="30034">MDQICPVQIANGKRSENRESTWGEIEIETGPMVEFSIQPLRQYIARYTAAVKLVTKASLWRHIEDETAGGVEAAPRPSRTRLAGHNLDAARPPVVTSTSTPPTSPTNTLKPYFQNTTVPAQEHANEIFTITVVLQRGRASTATVTANGMTLSYVVMLSLPPLSTPGWDLSDVGFWSKDESHQPSDETKYVAMLRINRQTSCPWAVPWPSTHHQGLEPRAAAGRPARQAAFTLERPRACYIQPSVRAERATTSSPTPAQVSYQATLAVAGASAGDVT</sequence>
<comment type="caution">
    <text evidence="1">The sequence shown here is derived from an EMBL/GenBank/DDBJ whole genome shotgun (WGS) entry which is preliminary data.</text>
</comment>
<organism evidence="1 2">
    <name type="scientific">Eumeta variegata</name>
    <name type="common">Bagworm moth</name>
    <name type="synonym">Eumeta japonica</name>
    <dbReference type="NCBI Taxonomy" id="151549"/>
    <lineage>
        <taxon>Eukaryota</taxon>
        <taxon>Metazoa</taxon>
        <taxon>Ecdysozoa</taxon>
        <taxon>Arthropoda</taxon>
        <taxon>Hexapoda</taxon>
        <taxon>Insecta</taxon>
        <taxon>Pterygota</taxon>
        <taxon>Neoptera</taxon>
        <taxon>Endopterygota</taxon>
        <taxon>Lepidoptera</taxon>
        <taxon>Glossata</taxon>
        <taxon>Ditrysia</taxon>
        <taxon>Tineoidea</taxon>
        <taxon>Psychidae</taxon>
        <taxon>Oiketicinae</taxon>
        <taxon>Eumeta</taxon>
    </lineage>
</organism>
<dbReference type="AlphaFoldDB" id="A0A4C2A1S7"/>
<gene>
    <name evidence="1" type="ORF">EVAR_95994_1</name>
</gene>
<proteinExistence type="predicted"/>
<protein>
    <submittedName>
        <fullName evidence="1">Uncharacterized protein</fullName>
    </submittedName>
</protein>
<evidence type="ECO:0000313" key="1">
    <source>
        <dbReference type="EMBL" id="GBP92857.1"/>
    </source>
</evidence>
<dbReference type="Proteomes" id="UP000299102">
    <property type="component" value="Unassembled WGS sequence"/>
</dbReference>
<accession>A0A4C2A1S7</accession>
<evidence type="ECO:0000313" key="2">
    <source>
        <dbReference type="Proteomes" id="UP000299102"/>
    </source>
</evidence>
<dbReference type="EMBL" id="BGZK01002315">
    <property type="protein sequence ID" value="GBP92857.1"/>
    <property type="molecule type" value="Genomic_DNA"/>
</dbReference>